<dbReference type="PROSITE" id="PS51257">
    <property type="entry name" value="PROKAR_LIPOPROTEIN"/>
    <property type="match status" value="1"/>
</dbReference>
<dbReference type="KEGG" id="vg:39105815"/>
<dbReference type="GeneID" id="39105815"/>
<dbReference type="EMBL" id="KX855660">
    <property type="protein sequence ID" value="AQQ80404.1"/>
    <property type="molecule type" value="Genomic_DNA"/>
</dbReference>
<dbReference type="RefSeq" id="YP_009345855.1">
    <property type="nucleotide sequence ID" value="NC_033780.2"/>
</dbReference>
<proteinExistence type="predicted"/>
<keyword evidence="2" id="KW-1185">Reference proteome</keyword>
<protein>
    <submittedName>
        <fullName evidence="1">ORF137</fullName>
    </submittedName>
</protein>
<evidence type="ECO:0000313" key="2">
    <source>
        <dbReference type="Proteomes" id="UP000203651"/>
    </source>
</evidence>
<organism evidence="1 2">
    <name type="scientific">Betabaculovirus altermyunipunctae</name>
    <dbReference type="NCBI Taxonomy" id="3051996"/>
    <lineage>
        <taxon>Viruses</taxon>
        <taxon>Viruses incertae sedis</taxon>
        <taxon>Naldaviricetes</taxon>
        <taxon>Lefavirales</taxon>
        <taxon>Baculoviridae</taxon>
        <taxon>Betabaculovirus</taxon>
    </lineage>
</organism>
<sequence length="448" mass="51750">MKRFIVVATLTLVACDETFMSTYEAFLLDGRGLCLGDCVAYKCVYKYNLAVAPCVVNTTIPARHYRTANNQQCLSNCGYFDGTSYQWCVLRSKSWDYCTRNIALTAVETVRTDNSYMTCGYTTCGHHNRFAYNWCGTIGTYWEYCDPDNTILLIDYPTYLRTECASPCELRGNDNVAYCYDTNYDWTRCYLNPDFRQELNRVAVALKNGYARGGNFTRHGYKKLDLYKVYAHRQSNPSEWDVERVTNLYVDNNPSVVLKPNVSFHDPKVTHNSTDPIHSYTLNPVPNHMYADQINLPLVVFALITKRTLRDTRAPRPFAAKINRHFQHMHGDQSADELGFIVDYTLGGPIARYNMFPESWRQRTKRLMLRNAIVAFLSNDANVHVKVTAVMVYLRAEQRRPTAVMMRVRFFDGGRLVNKFGERIRPAENSMENMYFDNSLDEAETVWV</sequence>
<reference evidence="1 2" key="1">
    <citation type="journal article" date="2017" name="PLoS ONE">
        <title>The Complete Genome Sequence of a Second Distinct Betabaculovirus from the True Armyworm, Mythimna unipuncta.</title>
        <authorList>
            <person name="Harrison R.L."/>
            <person name="Rowley D.L."/>
            <person name="Mowery J."/>
            <person name="Bauchan G.R."/>
            <person name="Theilmann D.A."/>
            <person name="Rohrmann G.F."/>
            <person name="Erlandson M.A."/>
        </authorList>
    </citation>
    <scope>NUCLEOTIDE SEQUENCE [LARGE SCALE GENOMIC DNA]</scope>
    <source>
        <strain evidence="1">MyunGV#8</strain>
    </source>
</reference>
<evidence type="ECO:0000313" key="1">
    <source>
        <dbReference type="EMBL" id="AQQ80404.1"/>
    </source>
</evidence>
<dbReference type="Proteomes" id="UP000203651">
    <property type="component" value="Segment"/>
</dbReference>
<name>A0A1S5YEA1_9BBAC</name>
<accession>A0A1S5YEA1</accession>